<proteinExistence type="predicted"/>
<accession>A0A2K1JSX8</accession>
<dbReference type="EMBL" id="ABEU02000011">
    <property type="protein sequence ID" value="PNR44637.1"/>
    <property type="molecule type" value="Genomic_DNA"/>
</dbReference>
<gene>
    <name evidence="1" type="ORF">PHYPA_014406</name>
</gene>
<evidence type="ECO:0000313" key="1">
    <source>
        <dbReference type="EMBL" id="PNR44637.1"/>
    </source>
</evidence>
<keyword evidence="3" id="KW-1185">Reference proteome</keyword>
<evidence type="ECO:0000313" key="2">
    <source>
        <dbReference type="EnsemblPlants" id="Pp3c11_590V3.1"/>
    </source>
</evidence>
<dbReference type="Proteomes" id="UP000006727">
    <property type="component" value="Chromosome 11"/>
</dbReference>
<reference evidence="2" key="3">
    <citation type="submission" date="2020-12" db="UniProtKB">
        <authorList>
            <consortium name="EnsemblPlants"/>
        </authorList>
    </citation>
    <scope>IDENTIFICATION</scope>
</reference>
<dbReference type="InParanoid" id="A0A2K1JSX8"/>
<evidence type="ECO:0008006" key="4">
    <source>
        <dbReference type="Google" id="ProtNLM"/>
    </source>
</evidence>
<evidence type="ECO:0000313" key="3">
    <source>
        <dbReference type="Proteomes" id="UP000006727"/>
    </source>
</evidence>
<reference evidence="1 3" key="2">
    <citation type="journal article" date="2018" name="Plant J.">
        <title>The Physcomitrella patens chromosome-scale assembly reveals moss genome structure and evolution.</title>
        <authorList>
            <person name="Lang D."/>
            <person name="Ullrich K.K."/>
            <person name="Murat F."/>
            <person name="Fuchs J."/>
            <person name="Jenkins J."/>
            <person name="Haas F.B."/>
            <person name="Piednoel M."/>
            <person name="Gundlach H."/>
            <person name="Van Bel M."/>
            <person name="Meyberg R."/>
            <person name="Vives C."/>
            <person name="Morata J."/>
            <person name="Symeonidi A."/>
            <person name="Hiss M."/>
            <person name="Muchero W."/>
            <person name="Kamisugi Y."/>
            <person name="Saleh O."/>
            <person name="Blanc G."/>
            <person name="Decker E.L."/>
            <person name="van Gessel N."/>
            <person name="Grimwood J."/>
            <person name="Hayes R.D."/>
            <person name="Graham S.W."/>
            <person name="Gunter L.E."/>
            <person name="McDaniel S.F."/>
            <person name="Hoernstein S.N.W."/>
            <person name="Larsson A."/>
            <person name="Li F.W."/>
            <person name="Perroud P.F."/>
            <person name="Phillips J."/>
            <person name="Ranjan P."/>
            <person name="Rokshar D.S."/>
            <person name="Rothfels C.J."/>
            <person name="Schneider L."/>
            <person name="Shu S."/>
            <person name="Stevenson D.W."/>
            <person name="Thummler F."/>
            <person name="Tillich M."/>
            <person name="Villarreal Aguilar J.C."/>
            <person name="Widiez T."/>
            <person name="Wong G.K."/>
            <person name="Wymore A."/>
            <person name="Zhang Y."/>
            <person name="Zimmer A.D."/>
            <person name="Quatrano R.S."/>
            <person name="Mayer K.F.X."/>
            <person name="Goodstein D."/>
            <person name="Casacuberta J.M."/>
            <person name="Vandepoele K."/>
            <person name="Reski R."/>
            <person name="Cuming A.C."/>
            <person name="Tuskan G.A."/>
            <person name="Maumus F."/>
            <person name="Salse J."/>
            <person name="Schmutz J."/>
            <person name="Rensing S.A."/>
        </authorList>
    </citation>
    <scope>NUCLEOTIDE SEQUENCE [LARGE SCALE GENOMIC DNA]</scope>
    <source>
        <strain evidence="2 3">cv. Gransden 2004</strain>
    </source>
</reference>
<dbReference type="AlphaFoldDB" id="A0A2K1JSX8"/>
<name>A0A2K1JSX8_PHYPA</name>
<protein>
    <recommendedName>
        <fullName evidence="4">Reverse transcriptase Ty1/copia-type domain-containing protein</fullName>
    </recommendedName>
</protein>
<dbReference type="Gramene" id="Pp3c11_590V3.1">
    <property type="protein sequence ID" value="Pp3c11_590V3.1"/>
    <property type="gene ID" value="Pp3c11_590"/>
</dbReference>
<reference evidence="1 3" key="1">
    <citation type="journal article" date="2008" name="Science">
        <title>The Physcomitrella genome reveals evolutionary insights into the conquest of land by plants.</title>
        <authorList>
            <person name="Rensing S."/>
            <person name="Lang D."/>
            <person name="Zimmer A."/>
            <person name="Terry A."/>
            <person name="Salamov A."/>
            <person name="Shapiro H."/>
            <person name="Nishiyama T."/>
            <person name="Perroud P.-F."/>
            <person name="Lindquist E."/>
            <person name="Kamisugi Y."/>
            <person name="Tanahashi T."/>
            <person name="Sakakibara K."/>
            <person name="Fujita T."/>
            <person name="Oishi K."/>
            <person name="Shin-I T."/>
            <person name="Kuroki Y."/>
            <person name="Toyoda A."/>
            <person name="Suzuki Y."/>
            <person name="Hashimoto A."/>
            <person name="Yamaguchi K."/>
            <person name="Sugano A."/>
            <person name="Kohara Y."/>
            <person name="Fujiyama A."/>
            <person name="Anterola A."/>
            <person name="Aoki S."/>
            <person name="Ashton N."/>
            <person name="Barbazuk W.B."/>
            <person name="Barker E."/>
            <person name="Bennetzen J."/>
            <person name="Bezanilla M."/>
            <person name="Blankenship R."/>
            <person name="Cho S.H."/>
            <person name="Dutcher S."/>
            <person name="Estelle M."/>
            <person name="Fawcett J.A."/>
            <person name="Gundlach H."/>
            <person name="Hanada K."/>
            <person name="Heyl A."/>
            <person name="Hicks K.A."/>
            <person name="Hugh J."/>
            <person name="Lohr M."/>
            <person name="Mayer K."/>
            <person name="Melkozernov A."/>
            <person name="Murata T."/>
            <person name="Nelson D."/>
            <person name="Pils B."/>
            <person name="Prigge M."/>
            <person name="Reiss B."/>
            <person name="Renner T."/>
            <person name="Rombauts S."/>
            <person name="Rushton P."/>
            <person name="Sanderfoot A."/>
            <person name="Schween G."/>
            <person name="Shiu S.-H."/>
            <person name="Stueber K."/>
            <person name="Theodoulou F.L."/>
            <person name="Tu H."/>
            <person name="Van de Peer Y."/>
            <person name="Verrier P.J."/>
            <person name="Waters E."/>
            <person name="Wood A."/>
            <person name="Yang L."/>
            <person name="Cove D."/>
            <person name="Cuming A."/>
            <person name="Hasebe M."/>
            <person name="Lucas S."/>
            <person name="Mishler D.B."/>
            <person name="Reski R."/>
            <person name="Grigoriev I."/>
            <person name="Quatrano R.S."/>
            <person name="Boore J.L."/>
        </authorList>
    </citation>
    <scope>NUCLEOTIDE SEQUENCE [LARGE SCALE GENOMIC DNA]</scope>
    <source>
        <strain evidence="2 3">cv. Gransden 2004</strain>
    </source>
</reference>
<dbReference type="EnsemblPlants" id="Pp3c11_590V3.1">
    <property type="protein sequence ID" value="Pp3c11_590V3.1"/>
    <property type="gene ID" value="Pp3c11_590"/>
</dbReference>
<organism evidence="1">
    <name type="scientific">Physcomitrium patens</name>
    <name type="common">Spreading-leaved earth moss</name>
    <name type="synonym">Physcomitrella patens</name>
    <dbReference type="NCBI Taxonomy" id="3218"/>
    <lineage>
        <taxon>Eukaryota</taxon>
        <taxon>Viridiplantae</taxon>
        <taxon>Streptophyta</taxon>
        <taxon>Embryophyta</taxon>
        <taxon>Bryophyta</taxon>
        <taxon>Bryophytina</taxon>
        <taxon>Bryopsida</taxon>
        <taxon>Funariidae</taxon>
        <taxon>Funariales</taxon>
        <taxon>Funariaceae</taxon>
        <taxon>Physcomitrium</taxon>
    </lineage>
</organism>
<sequence>MHHLDVKTMFLNNCLHNKVCMQQPLRYKSLKIKHLIFNCNGKAILLVLYVDDLFPTVDDKSTIDKLKQELHQKNSLTNMMACCSIKPTMQQQPVKNLLCNLFHEFGFVKPRLIDLLCDNQSSIEISHNPLYHSKTKHFKIHLYYIQDVVEKKNKNIVKLLVLIRSRM</sequence>